<evidence type="ECO:0000313" key="2">
    <source>
        <dbReference type="EMBL" id="CAA7261923.1"/>
    </source>
</evidence>
<feature type="signal peptide" evidence="1">
    <location>
        <begin position="1"/>
        <end position="19"/>
    </location>
</feature>
<keyword evidence="1" id="KW-0732">Signal</keyword>
<evidence type="ECO:0008006" key="4">
    <source>
        <dbReference type="Google" id="ProtNLM"/>
    </source>
</evidence>
<evidence type="ECO:0000313" key="3">
    <source>
        <dbReference type="Proteomes" id="UP000467700"/>
    </source>
</evidence>
<dbReference type="Proteomes" id="UP000467700">
    <property type="component" value="Unassembled WGS sequence"/>
</dbReference>
<reference evidence="2 3" key="1">
    <citation type="submission" date="2020-01" db="EMBL/GenBank/DDBJ databases">
        <authorList>
            <person name="Gupta K D."/>
        </authorList>
    </citation>
    <scope>NUCLEOTIDE SEQUENCE [LARGE SCALE GENOMIC DNA]</scope>
</reference>
<comment type="caution">
    <text evidence="2">The sequence shown here is derived from an EMBL/GenBank/DDBJ whole genome shotgun (WGS) entry which is preliminary data.</text>
</comment>
<feature type="chain" id="PRO_5035797592" description="CxC2-like cysteine cluster KDZ transposase-associated domain-containing protein" evidence="1">
    <location>
        <begin position="20"/>
        <end position="179"/>
    </location>
</feature>
<accession>A0A8S0WGZ9</accession>
<proteinExistence type="predicted"/>
<name>A0A8S0WGZ9_CYCAE</name>
<sequence length="179" mass="20195">MFSLLKLVHLLGLTAKTSAYNVYRTLERSTNNTGLNTPKSHYRPLLCMAMQWCHLKLLKRGGRAHNDSGVTATKEGKLAVLCPSCPCPGINLPDDWKAVPENKRFLYAALICMDANFRLKNQLVSDYSQDPVLGPGWAYMVQHEPYEENVLKQAEQQDISAAVFLLLLFSHFKFRLVPA</sequence>
<gene>
    <name evidence="2" type="ORF">AAE3_LOCUS4231</name>
</gene>
<dbReference type="OrthoDB" id="3004525at2759"/>
<organism evidence="2 3">
    <name type="scientific">Cyclocybe aegerita</name>
    <name type="common">Black poplar mushroom</name>
    <name type="synonym">Agrocybe aegerita</name>
    <dbReference type="NCBI Taxonomy" id="1973307"/>
    <lineage>
        <taxon>Eukaryota</taxon>
        <taxon>Fungi</taxon>
        <taxon>Dikarya</taxon>
        <taxon>Basidiomycota</taxon>
        <taxon>Agaricomycotina</taxon>
        <taxon>Agaricomycetes</taxon>
        <taxon>Agaricomycetidae</taxon>
        <taxon>Agaricales</taxon>
        <taxon>Agaricineae</taxon>
        <taxon>Bolbitiaceae</taxon>
        <taxon>Cyclocybe</taxon>
    </lineage>
</organism>
<dbReference type="AlphaFoldDB" id="A0A8S0WGZ9"/>
<dbReference type="EMBL" id="CACVBS010000035">
    <property type="protein sequence ID" value="CAA7261923.1"/>
    <property type="molecule type" value="Genomic_DNA"/>
</dbReference>
<keyword evidence="3" id="KW-1185">Reference proteome</keyword>
<protein>
    <recommendedName>
        <fullName evidence="4">CxC2-like cysteine cluster KDZ transposase-associated domain-containing protein</fullName>
    </recommendedName>
</protein>
<evidence type="ECO:0000256" key="1">
    <source>
        <dbReference type="SAM" id="SignalP"/>
    </source>
</evidence>